<dbReference type="Gene3D" id="3.10.560.10">
    <property type="entry name" value="Outer membrane lipoprotein wza domain like"/>
    <property type="match status" value="6"/>
</dbReference>
<evidence type="ECO:0000256" key="10">
    <source>
        <dbReference type="ARBA" id="ARBA00023114"/>
    </source>
</evidence>
<keyword evidence="20" id="KW-1185">Reference proteome</keyword>
<keyword evidence="6" id="KW-0812">Transmembrane</keyword>
<name>A0A934RWG3_9BACT</name>
<dbReference type="GO" id="GO:0046930">
    <property type="term" value="C:pore complex"/>
    <property type="evidence" value="ECO:0007669"/>
    <property type="project" value="UniProtKB-KW"/>
</dbReference>
<feature type="domain" description="Soluble ligand binding" evidence="17">
    <location>
        <begin position="294"/>
        <end position="342"/>
    </location>
</feature>
<keyword evidence="10" id="KW-0626">Porin</keyword>
<evidence type="ECO:0000256" key="6">
    <source>
        <dbReference type="ARBA" id="ARBA00022692"/>
    </source>
</evidence>
<dbReference type="InterPro" id="IPR054765">
    <property type="entry name" value="SLBB_dom"/>
</dbReference>
<evidence type="ECO:0000259" key="17">
    <source>
        <dbReference type="Pfam" id="PF10531"/>
    </source>
</evidence>
<evidence type="ECO:0000256" key="13">
    <source>
        <dbReference type="ARBA" id="ARBA00023237"/>
    </source>
</evidence>
<comment type="similarity">
    <text evidence="2">Belongs to the BexD/CtrA/VexA family.</text>
</comment>
<evidence type="ECO:0000256" key="9">
    <source>
        <dbReference type="ARBA" id="ARBA00023065"/>
    </source>
</evidence>
<comment type="caution">
    <text evidence="19">The sequence shown here is derived from an EMBL/GenBank/DDBJ whole genome shotgun (WGS) entry which is preliminary data.</text>
</comment>
<sequence length="819" mass="90008">MKLLKSFILLILSVCTALSTQAQTLSPEQQAKLNSLPAPLRAQAIEELRKFESQQAAQNASQPIEQPEVVIPKTEATDLKIESEFESSTDLAEVEEKSEAKVIDKALEQFGYDLFAGSPTTFAPATEIPVPVDYVLGPGDQVRIQLFGKENISYDLYVSRDGILQVPELGPLPVAGQTFNELKTSIQQKVSEQMIGMQAFVSLGELRSMRIFMLGDVNRPGAYTVSSLSTMTNALFVSGGIRPIGSLRNIQLKRSGEIVATLDLYDLLLNGDTSSDARLQPGDVIFVPPVGTLVGIAGEVRRPAIYELKEQNSIGSIVAMAGGFTARAFPSLSQIERISPKGLKELIDVDLNQSASLELQGQNGDTIRIYSSLDRVENFVRLEGAVERPGDYEWSEGQRISNILTNIEQLLPEADLDYALVVSRNPITGDTSTRSFSLEKLFLGNQAENDLELEPKDRILVFDGTTPNREGLQPIINQLKAQGTSETPQKIVSIEGRVRHPGEYPLDRSMRASDLLRAAGGFTEDAYTLQAELIRFEDNEKTVRDSFLIPVNLSQFSEQSDITLQEFDQVHVKRIPEWTEKESIILSGEVRFPGTYTIERGETLSRIIERAGGLTDLADPTSAIFVRESLRIQEAANLQKLRERLQSDIAAASLQSDALSLDSVDTAQSLLDQLENTEAVGRLVIDLPNVLTGEKDISVKDGDQLILKQQPQAVTIIGSVNYPTSHLYQGGLSQFDYIDLSGGLTRKADKKQIYVVKSNGEVRVDQRSRFFPKGGVSIEAGDTIVVPIDVDRVAPLKLWTTTSQIFYQIALGAAAINSF</sequence>
<evidence type="ECO:0000256" key="2">
    <source>
        <dbReference type="ARBA" id="ARBA00009450"/>
    </source>
</evidence>
<organism evidence="19 20">
    <name type="scientific">Pelagicoccus mobilis</name>
    <dbReference type="NCBI Taxonomy" id="415221"/>
    <lineage>
        <taxon>Bacteria</taxon>
        <taxon>Pseudomonadati</taxon>
        <taxon>Verrucomicrobiota</taxon>
        <taxon>Opitutia</taxon>
        <taxon>Puniceicoccales</taxon>
        <taxon>Pelagicoccaceae</taxon>
        <taxon>Pelagicoccus</taxon>
    </lineage>
</organism>
<dbReference type="PANTHER" id="PTHR33619">
    <property type="entry name" value="POLYSACCHARIDE EXPORT PROTEIN GFCE-RELATED"/>
    <property type="match status" value="1"/>
</dbReference>
<evidence type="ECO:0000256" key="15">
    <source>
        <dbReference type="SAM" id="SignalP"/>
    </source>
</evidence>
<dbReference type="RefSeq" id="WP_200353886.1">
    <property type="nucleotide sequence ID" value="NZ_JAENIL010000003.1"/>
</dbReference>
<keyword evidence="13" id="KW-0998">Cell outer membrane</keyword>
<dbReference type="Pfam" id="PF10531">
    <property type="entry name" value="SLBB"/>
    <property type="match status" value="4"/>
</dbReference>
<evidence type="ECO:0000313" key="19">
    <source>
        <dbReference type="EMBL" id="MBK1875667.1"/>
    </source>
</evidence>
<evidence type="ECO:0000256" key="11">
    <source>
        <dbReference type="ARBA" id="ARBA00023136"/>
    </source>
</evidence>
<feature type="domain" description="Soluble ligand binding" evidence="17">
    <location>
        <begin position="714"/>
        <end position="763"/>
    </location>
</feature>
<dbReference type="Pfam" id="PF02563">
    <property type="entry name" value="Poly_export"/>
    <property type="match status" value="1"/>
</dbReference>
<dbReference type="PANTHER" id="PTHR33619:SF3">
    <property type="entry name" value="POLYSACCHARIDE EXPORT PROTEIN GFCE-RELATED"/>
    <property type="match status" value="1"/>
</dbReference>
<dbReference type="Pfam" id="PF22461">
    <property type="entry name" value="SLBB_2"/>
    <property type="match status" value="1"/>
</dbReference>
<feature type="chain" id="PRO_5037090596" evidence="15">
    <location>
        <begin position="23"/>
        <end position="819"/>
    </location>
</feature>
<keyword evidence="4" id="KW-1134">Transmembrane beta strand</keyword>
<dbReference type="EMBL" id="JAENIL010000003">
    <property type="protein sequence ID" value="MBK1875667.1"/>
    <property type="molecule type" value="Genomic_DNA"/>
</dbReference>
<evidence type="ECO:0000256" key="8">
    <source>
        <dbReference type="ARBA" id="ARBA00023047"/>
    </source>
</evidence>
<keyword evidence="8" id="KW-0625">Polysaccharide transport</keyword>
<keyword evidence="14" id="KW-0449">Lipoprotein</keyword>
<feature type="domain" description="Polysaccharide export protein N-terminal" evidence="16">
    <location>
        <begin position="130"/>
        <end position="202"/>
    </location>
</feature>
<feature type="domain" description="Soluble ligand binding" evidence="17">
    <location>
        <begin position="587"/>
        <end position="624"/>
    </location>
</feature>
<reference evidence="19" key="1">
    <citation type="submission" date="2021-01" db="EMBL/GenBank/DDBJ databases">
        <title>Modified the classification status of verrucomicrobia.</title>
        <authorList>
            <person name="Feng X."/>
        </authorList>
    </citation>
    <scope>NUCLEOTIDE SEQUENCE</scope>
    <source>
        <strain evidence="19">KCTC 13126</strain>
    </source>
</reference>
<dbReference type="GO" id="GO:0015288">
    <property type="term" value="F:porin activity"/>
    <property type="evidence" value="ECO:0007669"/>
    <property type="project" value="UniProtKB-KW"/>
</dbReference>
<dbReference type="InterPro" id="IPR003715">
    <property type="entry name" value="Poly_export_N"/>
</dbReference>
<keyword evidence="11" id="KW-0472">Membrane</keyword>
<dbReference type="InterPro" id="IPR019554">
    <property type="entry name" value="Soluble_ligand-bd"/>
</dbReference>
<evidence type="ECO:0000259" key="18">
    <source>
        <dbReference type="Pfam" id="PF22461"/>
    </source>
</evidence>
<evidence type="ECO:0000256" key="14">
    <source>
        <dbReference type="ARBA" id="ARBA00023288"/>
    </source>
</evidence>
<dbReference type="InterPro" id="IPR049712">
    <property type="entry name" value="Poly_export"/>
</dbReference>
<feature type="domain" description="Soluble ligand binding" evidence="17">
    <location>
        <begin position="491"/>
        <end position="538"/>
    </location>
</feature>
<evidence type="ECO:0000313" key="20">
    <source>
        <dbReference type="Proteomes" id="UP000617628"/>
    </source>
</evidence>
<evidence type="ECO:0000256" key="1">
    <source>
        <dbReference type="ARBA" id="ARBA00004571"/>
    </source>
</evidence>
<dbReference type="GO" id="GO:0009279">
    <property type="term" value="C:cell outer membrane"/>
    <property type="evidence" value="ECO:0007669"/>
    <property type="project" value="UniProtKB-SubCell"/>
</dbReference>
<evidence type="ECO:0000259" key="16">
    <source>
        <dbReference type="Pfam" id="PF02563"/>
    </source>
</evidence>
<comment type="subcellular location">
    <subcellularLocation>
        <location evidence="1">Cell outer membrane</location>
        <topology evidence="1">Multi-pass membrane protein</topology>
    </subcellularLocation>
</comment>
<keyword evidence="3" id="KW-0813">Transport</keyword>
<evidence type="ECO:0000256" key="7">
    <source>
        <dbReference type="ARBA" id="ARBA00022729"/>
    </source>
</evidence>
<evidence type="ECO:0000256" key="3">
    <source>
        <dbReference type="ARBA" id="ARBA00022448"/>
    </source>
</evidence>
<dbReference type="AlphaFoldDB" id="A0A934RWG3"/>
<keyword evidence="9" id="KW-0406">Ion transport</keyword>
<evidence type="ECO:0000256" key="5">
    <source>
        <dbReference type="ARBA" id="ARBA00022597"/>
    </source>
</evidence>
<keyword evidence="12" id="KW-0564">Palmitate</keyword>
<dbReference type="GO" id="GO:0006811">
    <property type="term" value="P:monoatomic ion transport"/>
    <property type="evidence" value="ECO:0007669"/>
    <property type="project" value="UniProtKB-KW"/>
</dbReference>
<evidence type="ECO:0000256" key="4">
    <source>
        <dbReference type="ARBA" id="ARBA00022452"/>
    </source>
</evidence>
<feature type="signal peptide" evidence="15">
    <location>
        <begin position="1"/>
        <end position="22"/>
    </location>
</feature>
<keyword evidence="5" id="KW-0762">Sugar transport</keyword>
<proteinExistence type="inferred from homology"/>
<dbReference type="GO" id="GO:0015159">
    <property type="term" value="F:polysaccharide transmembrane transporter activity"/>
    <property type="evidence" value="ECO:0007669"/>
    <property type="project" value="InterPro"/>
</dbReference>
<dbReference type="Proteomes" id="UP000617628">
    <property type="component" value="Unassembled WGS sequence"/>
</dbReference>
<protein>
    <submittedName>
        <fullName evidence="19">SLBB domain-containing protein</fullName>
    </submittedName>
</protein>
<keyword evidence="7 15" id="KW-0732">Signal</keyword>
<feature type="domain" description="SLBB" evidence="18">
    <location>
        <begin position="210"/>
        <end position="287"/>
    </location>
</feature>
<accession>A0A934RWG3</accession>
<gene>
    <name evidence="19" type="ORF">JIN87_02245</name>
</gene>
<evidence type="ECO:0000256" key="12">
    <source>
        <dbReference type="ARBA" id="ARBA00023139"/>
    </source>
</evidence>